<protein>
    <submittedName>
        <fullName evidence="1">Uncharacterized protein DUF3189</fullName>
    </submittedName>
</protein>
<evidence type="ECO:0000313" key="2">
    <source>
        <dbReference type="Proteomes" id="UP000295063"/>
    </source>
</evidence>
<proteinExistence type="predicted"/>
<comment type="caution">
    <text evidence="1">The sequence shown here is derived from an EMBL/GenBank/DDBJ whole genome shotgun (WGS) entry which is preliminary data.</text>
</comment>
<dbReference type="Proteomes" id="UP000295063">
    <property type="component" value="Unassembled WGS sequence"/>
</dbReference>
<dbReference type="RefSeq" id="WP_132074301.1">
    <property type="nucleotide sequence ID" value="NZ_SLUI01000001.1"/>
</dbReference>
<dbReference type="Pfam" id="PF11385">
    <property type="entry name" value="DUF3189"/>
    <property type="match status" value="1"/>
</dbReference>
<sequence length="151" mass="17350">MNIVYYCFAGAHASVVASAIHCGMLPIDRIPTAQEFLSIPFYDRTPPQFIGKPYLMGCDEKKHQVYFMGMWNQREKITSTIQSLLDIAGWQQSSFILQDAFPLINFSTKCGGLLSKRYSFTRVGRSLTIWGMQRQYPEFVKLVHSVKNRLE</sequence>
<dbReference type="InterPro" id="IPR021525">
    <property type="entry name" value="DUF3189"/>
</dbReference>
<name>A0A4R1Q4N0_9FIRM</name>
<evidence type="ECO:0000313" key="1">
    <source>
        <dbReference type="EMBL" id="TCL40044.1"/>
    </source>
</evidence>
<dbReference type="OrthoDB" id="1680616at2"/>
<reference evidence="1 2" key="1">
    <citation type="submission" date="2019-03" db="EMBL/GenBank/DDBJ databases">
        <title>Genomic Encyclopedia of Type Strains, Phase IV (KMG-IV): sequencing the most valuable type-strain genomes for metagenomic binning, comparative biology and taxonomic classification.</title>
        <authorList>
            <person name="Goeker M."/>
        </authorList>
    </citation>
    <scope>NUCLEOTIDE SEQUENCE [LARGE SCALE GENOMIC DNA]</scope>
    <source>
        <strain evidence="1 2">DSM 15969</strain>
    </source>
</reference>
<keyword evidence="2" id="KW-1185">Reference proteome</keyword>
<accession>A0A4R1Q4N0</accession>
<gene>
    <name evidence="1" type="ORF">EV210_101245</name>
</gene>
<dbReference type="AlphaFoldDB" id="A0A4R1Q4N0"/>
<dbReference type="EMBL" id="SLUI01000001">
    <property type="protein sequence ID" value="TCL40044.1"/>
    <property type="molecule type" value="Genomic_DNA"/>
</dbReference>
<organism evidence="1 2">
    <name type="scientific">Anaerospora hongkongensis</name>
    <dbReference type="NCBI Taxonomy" id="244830"/>
    <lineage>
        <taxon>Bacteria</taxon>
        <taxon>Bacillati</taxon>
        <taxon>Bacillota</taxon>
        <taxon>Negativicutes</taxon>
        <taxon>Selenomonadales</taxon>
        <taxon>Sporomusaceae</taxon>
        <taxon>Anaerospora</taxon>
    </lineage>
</organism>